<evidence type="ECO:0000259" key="2">
    <source>
        <dbReference type="Pfam" id="PF06439"/>
    </source>
</evidence>
<gene>
    <name evidence="3" type="ORF">HG15A2_20890</name>
</gene>
<feature type="transmembrane region" description="Helical" evidence="1">
    <location>
        <begin position="12"/>
        <end position="30"/>
    </location>
</feature>
<feature type="domain" description="3-keto-alpha-glucoside-1,2-lyase/3-keto-2-hydroxy-glucal hydratase" evidence="2">
    <location>
        <begin position="53"/>
        <end position="256"/>
    </location>
</feature>
<organism evidence="3 4">
    <name type="scientific">Adhaeretor mobilis</name>
    <dbReference type="NCBI Taxonomy" id="1930276"/>
    <lineage>
        <taxon>Bacteria</taxon>
        <taxon>Pseudomonadati</taxon>
        <taxon>Planctomycetota</taxon>
        <taxon>Planctomycetia</taxon>
        <taxon>Pirellulales</taxon>
        <taxon>Lacipirellulaceae</taxon>
        <taxon>Adhaeretor</taxon>
    </lineage>
</organism>
<dbReference type="Gene3D" id="2.60.120.560">
    <property type="entry name" value="Exo-inulinase, domain 1"/>
    <property type="match status" value="1"/>
</dbReference>
<name>A0A517MV90_9BACT</name>
<dbReference type="InterPro" id="IPR010496">
    <property type="entry name" value="AL/BT2_dom"/>
</dbReference>
<dbReference type="Pfam" id="PF06439">
    <property type="entry name" value="3keto-disac_hyd"/>
    <property type="match status" value="1"/>
</dbReference>
<sequence length="272" mass="30056">MSYKQPVVSSGILPAGIVILTALTVVHSFLQSSAIAAETPVVNVSDNAAPSDAVVIFDGSDTDKLLKCDGTPCDWLIEHNELVVPGAQRTNRGVWTTYHFRDAQIHVEFLLPRKDRKHGNSGLYLHGICELQIYASREKAESPELTIGALYGIAAPLVNAGKSAGKWQTYDVLFTAPRRDKTGKVIKSGRVTALLNGVLVQHKTEFAEPRSKYAPMTFKVSPYTAKVNQQILLEETGPLYLQDHDSQVRFRNVWIRPLDDKAGWFVPNNTES</sequence>
<dbReference type="EMBL" id="CP036263">
    <property type="protein sequence ID" value="QDS98804.1"/>
    <property type="molecule type" value="Genomic_DNA"/>
</dbReference>
<reference evidence="3 4" key="1">
    <citation type="submission" date="2019-02" db="EMBL/GenBank/DDBJ databases">
        <title>Deep-cultivation of Planctomycetes and their phenomic and genomic characterization uncovers novel biology.</title>
        <authorList>
            <person name="Wiegand S."/>
            <person name="Jogler M."/>
            <person name="Boedeker C."/>
            <person name="Pinto D."/>
            <person name="Vollmers J."/>
            <person name="Rivas-Marin E."/>
            <person name="Kohn T."/>
            <person name="Peeters S.H."/>
            <person name="Heuer A."/>
            <person name="Rast P."/>
            <person name="Oberbeckmann S."/>
            <person name="Bunk B."/>
            <person name="Jeske O."/>
            <person name="Meyerdierks A."/>
            <person name="Storesund J.E."/>
            <person name="Kallscheuer N."/>
            <person name="Luecker S."/>
            <person name="Lage O.M."/>
            <person name="Pohl T."/>
            <person name="Merkel B.J."/>
            <person name="Hornburger P."/>
            <person name="Mueller R.-W."/>
            <person name="Bruemmer F."/>
            <person name="Labrenz M."/>
            <person name="Spormann A.M."/>
            <person name="Op den Camp H."/>
            <person name="Overmann J."/>
            <person name="Amann R."/>
            <person name="Jetten M.S.M."/>
            <person name="Mascher T."/>
            <person name="Medema M.H."/>
            <person name="Devos D.P."/>
            <person name="Kaster A.-K."/>
            <person name="Ovreas L."/>
            <person name="Rohde M."/>
            <person name="Galperin M.Y."/>
            <person name="Jogler C."/>
        </authorList>
    </citation>
    <scope>NUCLEOTIDE SEQUENCE [LARGE SCALE GENOMIC DNA]</scope>
    <source>
        <strain evidence="3 4">HG15A2</strain>
    </source>
</reference>
<keyword evidence="4" id="KW-1185">Reference proteome</keyword>
<keyword evidence="1" id="KW-0812">Transmembrane</keyword>
<dbReference type="AlphaFoldDB" id="A0A517MV90"/>
<evidence type="ECO:0000313" key="3">
    <source>
        <dbReference type="EMBL" id="QDS98804.1"/>
    </source>
</evidence>
<protein>
    <recommendedName>
        <fullName evidence="2">3-keto-alpha-glucoside-1,2-lyase/3-keto-2-hydroxy-glucal hydratase domain-containing protein</fullName>
    </recommendedName>
</protein>
<dbReference type="KEGG" id="amob:HG15A2_20890"/>
<accession>A0A517MV90</accession>
<dbReference type="Proteomes" id="UP000319852">
    <property type="component" value="Chromosome"/>
</dbReference>
<dbReference type="GO" id="GO:0016787">
    <property type="term" value="F:hydrolase activity"/>
    <property type="evidence" value="ECO:0007669"/>
    <property type="project" value="InterPro"/>
</dbReference>
<evidence type="ECO:0000313" key="4">
    <source>
        <dbReference type="Proteomes" id="UP000319852"/>
    </source>
</evidence>
<evidence type="ECO:0000256" key="1">
    <source>
        <dbReference type="SAM" id="Phobius"/>
    </source>
</evidence>
<dbReference type="RefSeq" id="WP_145060057.1">
    <property type="nucleotide sequence ID" value="NZ_CP036263.1"/>
</dbReference>
<keyword evidence="1" id="KW-1133">Transmembrane helix</keyword>
<proteinExistence type="predicted"/>
<dbReference type="OrthoDB" id="176168at2"/>
<keyword evidence="1" id="KW-0472">Membrane</keyword>